<dbReference type="EMBL" id="GEVI01011254">
    <property type="protein sequence ID" value="JAU21066.1"/>
    <property type="molecule type" value="Transcribed_RNA"/>
</dbReference>
<name>A0A1J3DM68_NOCCA</name>
<reference evidence="2" key="1">
    <citation type="submission" date="2016-07" db="EMBL/GenBank/DDBJ databases">
        <title>De novo transcriptome assembly of four accessions of the metal hyperaccumulator plant Noccaea caerulescens.</title>
        <authorList>
            <person name="Blande D."/>
            <person name="Halimaa P."/>
            <person name="Tervahauta A.I."/>
            <person name="Aarts M.G."/>
            <person name="Karenlampi S.O."/>
        </authorList>
    </citation>
    <scope>NUCLEOTIDE SEQUENCE</scope>
</reference>
<feature type="region of interest" description="Disordered" evidence="1">
    <location>
        <begin position="38"/>
        <end position="74"/>
    </location>
</feature>
<feature type="compositionally biased region" description="Polar residues" evidence="1">
    <location>
        <begin position="58"/>
        <end position="67"/>
    </location>
</feature>
<dbReference type="AlphaFoldDB" id="A0A1J3DM68"/>
<gene>
    <name evidence="2" type="ORF">GA_TR20607_c3_g1_i1_g.68609</name>
</gene>
<accession>A0A1J3DM68</accession>
<sequence length="74" mass="8477">MNLNLVPNGNKVRLILEIISSDSLSQNDRETKLISLGKKENQAKTKHKATRFRDPAQYQCNSTQPIESQKKQDH</sequence>
<proteinExistence type="predicted"/>
<evidence type="ECO:0000313" key="2">
    <source>
        <dbReference type="EMBL" id="JAU21066.1"/>
    </source>
</evidence>
<protein>
    <submittedName>
        <fullName evidence="2">Uncharacterized protein</fullName>
    </submittedName>
</protein>
<organism evidence="2">
    <name type="scientific">Noccaea caerulescens</name>
    <name type="common">Alpine penny-cress</name>
    <name type="synonym">Thlaspi caerulescens</name>
    <dbReference type="NCBI Taxonomy" id="107243"/>
    <lineage>
        <taxon>Eukaryota</taxon>
        <taxon>Viridiplantae</taxon>
        <taxon>Streptophyta</taxon>
        <taxon>Embryophyta</taxon>
        <taxon>Tracheophyta</taxon>
        <taxon>Spermatophyta</taxon>
        <taxon>Magnoliopsida</taxon>
        <taxon>eudicotyledons</taxon>
        <taxon>Gunneridae</taxon>
        <taxon>Pentapetalae</taxon>
        <taxon>rosids</taxon>
        <taxon>malvids</taxon>
        <taxon>Brassicales</taxon>
        <taxon>Brassicaceae</taxon>
        <taxon>Coluteocarpeae</taxon>
        <taxon>Noccaea</taxon>
    </lineage>
</organism>
<evidence type="ECO:0000256" key="1">
    <source>
        <dbReference type="SAM" id="MobiDB-lite"/>
    </source>
</evidence>